<evidence type="ECO:0000256" key="2">
    <source>
        <dbReference type="ARBA" id="ARBA00009501"/>
    </source>
</evidence>
<dbReference type="Pfam" id="PF00520">
    <property type="entry name" value="Ion_trans"/>
    <property type="match status" value="1"/>
</dbReference>
<dbReference type="InterPro" id="IPR005821">
    <property type="entry name" value="Ion_trans_dom"/>
</dbReference>
<dbReference type="PROSITE" id="PS51462">
    <property type="entry name" value="NUDIX"/>
    <property type="match status" value="1"/>
</dbReference>
<dbReference type="SUPFAM" id="SSF55811">
    <property type="entry name" value="Nudix"/>
    <property type="match status" value="1"/>
</dbReference>
<evidence type="ECO:0000256" key="3">
    <source>
        <dbReference type="ARBA" id="ARBA00022448"/>
    </source>
</evidence>
<comment type="caution">
    <text evidence="17">The sequence shown here is derived from an EMBL/GenBank/DDBJ whole genome shotgun (WGS) entry which is preliminary data.</text>
</comment>
<protein>
    <recommendedName>
        <fullName evidence="16">Nudix hydrolase domain-containing protein</fullName>
    </recommendedName>
</protein>
<dbReference type="Pfam" id="PF18139">
    <property type="entry name" value="LSDAT_euk"/>
    <property type="match status" value="1"/>
</dbReference>
<feature type="region of interest" description="Disordered" evidence="13">
    <location>
        <begin position="1264"/>
        <end position="1292"/>
    </location>
</feature>
<dbReference type="Proteomes" id="UP001159427">
    <property type="component" value="Unassembled WGS sequence"/>
</dbReference>
<dbReference type="Gene3D" id="3.90.79.10">
    <property type="entry name" value="Nucleoside Triphosphate Pyrophosphohydrolase"/>
    <property type="match status" value="1"/>
</dbReference>
<dbReference type="InterPro" id="IPR057366">
    <property type="entry name" value="TRPM-like"/>
</dbReference>
<keyword evidence="9 14" id="KW-1133">Transmembrane helix</keyword>
<keyword evidence="10" id="KW-0406">Ion transport</keyword>
<accession>A0ABN8N7K4</accession>
<feature type="region of interest" description="Disordered" evidence="13">
    <location>
        <begin position="802"/>
        <end position="832"/>
    </location>
</feature>
<organism evidence="17 18">
    <name type="scientific">Porites evermanni</name>
    <dbReference type="NCBI Taxonomy" id="104178"/>
    <lineage>
        <taxon>Eukaryota</taxon>
        <taxon>Metazoa</taxon>
        <taxon>Cnidaria</taxon>
        <taxon>Anthozoa</taxon>
        <taxon>Hexacorallia</taxon>
        <taxon>Scleractinia</taxon>
        <taxon>Fungiina</taxon>
        <taxon>Poritidae</taxon>
        <taxon>Porites</taxon>
    </lineage>
</organism>
<sequence>MGWLQVQELFCSLLLTITRKMLGLKPNKVQAISSVSLAGLPTDTAFRQGSSRPRRSSKGSLSGSLHGFEQIEKSKKSWIAGNFRCHECIKIVKDDKKPASGEDYVCKCGRSKSAHDSRVAREDTSNDQWTPKRCTRQLPTNAYGEIDFLGQGKQAKRSPYVRLSHDTDVQLILTLMLERWNLEIPNLVISVTGGAKSFVLKPRLKEVFRRGLIKAAKSTSAWIITGGTNAGVMKHVGEAVKEQEITFGSEDKVNVIGVASWGIVDRKDSLIATKDKNGLYPAMYRMENVPGSSGALLDSNHSHFLLVDNGTEGKYGVEIDLRSRFEEAVMKVKTDSRSAAGAIGVPVVLLVLEGGPNTVRTMCELIKKKIPAVVVDGSGRAADVVAYAYSHTIKKCEGKTAINIIDPAFEGNVRAKVAEVFPFMKPEDVSKHYKMIEQVLEDEKMISIYRLDDETNTVSQEIDLAILKALLKANKSSQLMQLNLALAWNRIDVAKSEIFTDETHWTTESLRDPMLAALLDDKTEFVELFLRNGLSMREFLTPQILCQLYTGVPNNSVIKPLLQQQMSKKNVKEVNMSIVGEVIENLMGDSYHSLYLRDPRYLVYTDKSRKTSLDTFRHMNPFLQKLHQLLPWSSWRLSSTVSALSNVTPFPPLLRVPGVDFTRSSFFSQRHLEKMRGLPGPGDEVNPMNKTLLLSQPCSEFEQDAIGVLQECYEENETLSQTLLVKELESFGHLTALDLAVMAEDQNFIAHVSCQELLTRLWMGTMAMNTRWWKIIICTFIPFLIFPLIYFVPDEHHEREAAARRSQKSLTSKSIRNVGRGSQEGGGGVELQKIETGNGNAVTDEESHVGSDTEDVVDYIPELHDDNAMEVIMRSKDMTIWDRIDSFYAAPFTKFMGNLVSYIAFIVLYAYVITMYFPKFDSNATLGGLSVVEIILYFWIFTIILEEIRQLLSQQPKSFGDKLSVYFSDTWNVVDAFSLLAFVVAVFLRFFDSTFEAARIILSLNIIVFIVRSLQILSVNRQLGPKLVMIRKMLEDLKQFVFILLIFIIAYGIALQAVSFPGPGKFQRGFWEVLRGIVDLPYWQMYGELFLEEISGQKPIEYAEVHPTAQWLSPALLAGYMLFTNVLLLNLLIAIFSYTFERVQEDSDKVWKFQRYELIAEYHGRPLFFPPLIFISHILLFVRWIWQLCRCGNPPSGSSMKIALTDYEQEQLMNWEFQGAEYYMHTKKAEENNTMEKRVCTLGDRLDDATAKLDRLMECVLDTTSAEDAEGSPTTPATSQQPTYEWRPPTRDVGGLERRLARMEENVASIFETVKTMVDLLHNQRVENTSSKPVETAPANILDLRPVAPAFVHHKARATPYPQCAAKRFPVPDENVPWEVEFPEYDPVNYTAPVVLKKPPWADTDLMNMIPSVRPPLAYNRLDEEHRVNRASHMGPYRVIDGLPLNPMGRTGMKGRGLLGRFGPNHAADPIVTRWKRTSGGVMLDGGKKVLEFVAIQRRDNSQWAIPGGMVEPGQVVTQALKAEFGEEAMAKLSVTDEEREKISILVERLFKEGVEVYKGYVDDPRNTDNAWMETVAVNFHDDTGEVFSEFKLQAGDDAAAVRWQRVSGNIPLFASHVSILEKVAKMRNAAF</sequence>
<evidence type="ECO:0000256" key="7">
    <source>
        <dbReference type="ARBA" id="ARBA00022692"/>
    </source>
</evidence>
<keyword evidence="7 14" id="KW-0812">Transmembrane</keyword>
<feature type="region of interest" description="Disordered" evidence="13">
    <location>
        <begin position="43"/>
        <end position="64"/>
    </location>
</feature>
<keyword evidence="12" id="KW-0407">Ion channel</keyword>
<gene>
    <name evidence="17" type="ORF">PEVE_00040610</name>
</gene>
<keyword evidence="11 14" id="KW-0472">Membrane</keyword>
<dbReference type="Pfam" id="PF25508">
    <property type="entry name" value="TRPM2"/>
    <property type="match status" value="2"/>
</dbReference>
<evidence type="ECO:0000256" key="6">
    <source>
        <dbReference type="ARBA" id="ARBA00022673"/>
    </source>
</evidence>
<dbReference type="PANTHER" id="PTHR13800:SF12">
    <property type="entry name" value="TRANSIENT RECEPTOR POTENTIAL CATION CHANNEL SUBFAMILY M MEMBER-LIKE 2"/>
    <property type="match status" value="1"/>
</dbReference>
<keyword evidence="15" id="KW-0732">Signal</keyword>
<evidence type="ECO:0000256" key="10">
    <source>
        <dbReference type="ARBA" id="ARBA00023065"/>
    </source>
</evidence>
<evidence type="ECO:0000256" key="12">
    <source>
        <dbReference type="ARBA" id="ARBA00023303"/>
    </source>
</evidence>
<feature type="transmembrane region" description="Helical" evidence="14">
    <location>
        <begin position="966"/>
        <end position="991"/>
    </location>
</feature>
<keyword evidence="4" id="KW-1003">Cell membrane</keyword>
<feature type="chain" id="PRO_5046452010" description="Nudix hydrolase domain-containing protein" evidence="15">
    <location>
        <begin position="24"/>
        <end position="1632"/>
    </location>
</feature>
<dbReference type="InterPro" id="IPR050927">
    <property type="entry name" value="TRPM"/>
</dbReference>
<feature type="transmembrane region" description="Helical" evidence="14">
    <location>
        <begin position="899"/>
        <end position="918"/>
    </location>
</feature>
<feature type="compositionally biased region" description="Low complexity" evidence="13">
    <location>
        <begin position="1272"/>
        <end position="1283"/>
    </location>
</feature>
<evidence type="ECO:0000313" key="17">
    <source>
        <dbReference type="EMBL" id="CAH3043372.1"/>
    </source>
</evidence>
<reference evidence="17 18" key="1">
    <citation type="submission" date="2022-05" db="EMBL/GenBank/DDBJ databases">
        <authorList>
            <consortium name="Genoscope - CEA"/>
            <person name="William W."/>
        </authorList>
    </citation>
    <scope>NUCLEOTIDE SEQUENCE [LARGE SCALE GENOMIC DNA]</scope>
</reference>
<feature type="transmembrane region" description="Helical" evidence="14">
    <location>
        <begin position="772"/>
        <end position="792"/>
    </location>
</feature>
<keyword evidence="3" id="KW-0813">Transport</keyword>
<name>A0ABN8N7K4_9CNID</name>
<evidence type="ECO:0000256" key="14">
    <source>
        <dbReference type="SAM" id="Phobius"/>
    </source>
</evidence>
<comment type="similarity">
    <text evidence="2">Belongs to the transient receptor (TC 1.A.4) family. LTrpC subfamily. TRPM2 sub-subfamily.</text>
</comment>
<evidence type="ECO:0000256" key="11">
    <source>
        <dbReference type="ARBA" id="ARBA00023136"/>
    </source>
</evidence>
<evidence type="ECO:0000256" key="4">
    <source>
        <dbReference type="ARBA" id="ARBA00022475"/>
    </source>
</evidence>
<feature type="domain" description="Nudix hydrolase" evidence="16">
    <location>
        <begin position="1474"/>
        <end position="1620"/>
    </location>
</feature>
<evidence type="ECO:0000256" key="9">
    <source>
        <dbReference type="ARBA" id="ARBA00022989"/>
    </source>
</evidence>
<evidence type="ECO:0000256" key="5">
    <source>
        <dbReference type="ARBA" id="ARBA00022568"/>
    </source>
</evidence>
<feature type="transmembrane region" description="Helical" evidence="14">
    <location>
        <begin position="997"/>
        <end position="1019"/>
    </location>
</feature>
<dbReference type="InterPro" id="IPR000086">
    <property type="entry name" value="NUDIX_hydrolase_dom"/>
</dbReference>
<dbReference type="PANTHER" id="PTHR13800">
    <property type="entry name" value="TRANSIENT RECEPTOR POTENTIAL CATION CHANNEL, SUBFAMILY M, MEMBER 6"/>
    <property type="match status" value="1"/>
</dbReference>
<dbReference type="CDD" id="cd03670">
    <property type="entry name" value="NUDIX_ADPRase_Nudt9"/>
    <property type="match status" value="1"/>
</dbReference>
<feature type="transmembrane region" description="Helical" evidence="14">
    <location>
        <begin position="924"/>
        <end position="945"/>
    </location>
</feature>
<dbReference type="EMBL" id="CALNXI010000747">
    <property type="protein sequence ID" value="CAH3043372.1"/>
    <property type="molecule type" value="Genomic_DNA"/>
</dbReference>
<dbReference type="InterPro" id="IPR015797">
    <property type="entry name" value="NUDIX_hydrolase-like_dom_sf"/>
</dbReference>
<keyword evidence="8" id="KW-0106">Calcium</keyword>
<keyword evidence="6" id="KW-0107">Calcium channel</keyword>
<evidence type="ECO:0000256" key="8">
    <source>
        <dbReference type="ARBA" id="ARBA00022837"/>
    </source>
</evidence>
<evidence type="ECO:0000256" key="1">
    <source>
        <dbReference type="ARBA" id="ARBA00004651"/>
    </source>
</evidence>
<feature type="transmembrane region" description="Helical" evidence="14">
    <location>
        <begin position="1167"/>
        <end position="1186"/>
    </location>
</feature>
<evidence type="ECO:0000256" key="13">
    <source>
        <dbReference type="SAM" id="MobiDB-lite"/>
    </source>
</evidence>
<evidence type="ECO:0000259" key="16">
    <source>
        <dbReference type="PROSITE" id="PS51462"/>
    </source>
</evidence>
<evidence type="ECO:0000256" key="15">
    <source>
        <dbReference type="SAM" id="SignalP"/>
    </source>
</evidence>
<feature type="transmembrane region" description="Helical" evidence="14">
    <location>
        <begin position="1040"/>
        <end position="1060"/>
    </location>
</feature>
<feature type="signal peptide" evidence="15">
    <location>
        <begin position="1"/>
        <end position="23"/>
    </location>
</feature>
<dbReference type="InterPro" id="IPR041491">
    <property type="entry name" value="TRPM_SLOG"/>
</dbReference>
<proteinExistence type="inferred from homology"/>
<feature type="transmembrane region" description="Helical" evidence="14">
    <location>
        <begin position="1117"/>
        <end position="1140"/>
    </location>
</feature>
<dbReference type="Pfam" id="PF25969">
    <property type="entry name" value="NUDT9_N"/>
    <property type="match status" value="1"/>
</dbReference>
<evidence type="ECO:0000313" key="18">
    <source>
        <dbReference type="Proteomes" id="UP001159427"/>
    </source>
</evidence>
<keyword evidence="18" id="KW-1185">Reference proteome</keyword>
<comment type="subcellular location">
    <subcellularLocation>
        <location evidence="1">Cell membrane</location>
        <topology evidence="1">Multi-pass membrane protein</topology>
    </subcellularLocation>
</comment>
<keyword evidence="5" id="KW-0109">Calcium transport</keyword>